<evidence type="ECO:0000256" key="1">
    <source>
        <dbReference type="SAM" id="SignalP"/>
    </source>
</evidence>
<evidence type="ECO:0000313" key="3">
    <source>
        <dbReference type="Proteomes" id="UP000825051"/>
    </source>
</evidence>
<dbReference type="Proteomes" id="UP000825051">
    <property type="component" value="Chromosome"/>
</dbReference>
<feature type="chain" id="PRO_5034483768" evidence="1">
    <location>
        <begin position="21"/>
        <end position="270"/>
    </location>
</feature>
<name>A0A8F9TZ90_9BACT</name>
<feature type="signal peptide" evidence="1">
    <location>
        <begin position="1"/>
        <end position="20"/>
    </location>
</feature>
<gene>
    <name evidence="2" type="ORF">K0B96_06380</name>
</gene>
<reference evidence="2" key="1">
    <citation type="submission" date="2021-08" db="EMBL/GenBank/DDBJ databases">
        <title>Genome of a novel bacterium of the phylum Verrucomicrobia, Oleiharenicola sp. KSB-15.</title>
        <authorList>
            <person name="Chung J.-H."/>
            <person name="Ahn J.-H."/>
            <person name="Yoon Y."/>
            <person name="Kim D.-Y."/>
            <person name="An S.-H."/>
            <person name="Park I."/>
            <person name="Yeon J."/>
        </authorList>
    </citation>
    <scope>NUCLEOTIDE SEQUENCE</scope>
    <source>
        <strain evidence="2">KSB-15</strain>
    </source>
</reference>
<dbReference type="RefSeq" id="WP_220165132.1">
    <property type="nucleotide sequence ID" value="NZ_CP080507.1"/>
</dbReference>
<accession>A0A8F9TZ90</accession>
<keyword evidence="1" id="KW-0732">Signal</keyword>
<dbReference type="KEGG" id="ole:K0B96_06380"/>
<organism evidence="2 3">
    <name type="scientific">Horticoccus luteus</name>
    <dbReference type="NCBI Taxonomy" id="2862869"/>
    <lineage>
        <taxon>Bacteria</taxon>
        <taxon>Pseudomonadati</taxon>
        <taxon>Verrucomicrobiota</taxon>
        <taxon>Opitutia</taxon>
        <taxon>Opitutales</taxon>
        <taxon>Opitutaceae</taxon>
        <taxon>Horticoccus</taxon>
    </lineage>
</organism>
<dbReference type="InterPro" id="IPR013424">
    <property type="entry name" value="Ice-binding_C"/>
</dbReference>
<dbReference type="NCBIfam" id="TIGR02595">
    <property type="entry name" value="PEP_CTERM"/>
    <property type="match status" value="1"/>
</dbReference>
<proteinExistence type="predicted"/>
<protein>
    <submittedName>
        <fullName evidence="2">PEP-CTERM sorting domain-containing protein</fullName>
    </submittedName>
</protein>
<evidence type="ECO:0000313" key="2">
    <source>
        <dbReference type="EMBL" id="QYM80237.1"/>
    </source>
</evidence>
<dbReference type="EMBL" id="CP080507">
    <property type="protein sequence ID" value="QYM80237.1"/>
    <property type="molecule type" value="Genomic_DNA"/>
</dbReference>
<sequence length="270" mass="28425">MKILTIAALCGFSLVSTGLAQTTIIDNFDDGSISTNTHGTGSGFSLPGTAAPSESGGFANFNTGNDGNTVVIQSNDTLNPFQVGQWTTTQFTFGSINIESGNSLDRFVIGYRPNYDGDNHFLPGAGFGVSVFYRDHMTNPATTASIWANGQTLASWNWSDTSALSGLVVTFSTMAIDATTASYVVQFSNTSATFTDFTGGLSGTFTPSNATTDWTIAVHDQYFTSGGGTVLLDSIRSTPTSPAVPEPATYAELCGVSALGFVFIRRRRGQ</sequence>
<keyword evidence="3" id="KW-1185">Reference proteome</keyword>
<dbReference type="AlphaFoldDB" id="A0A8F9TZ90"/>